<feature type="region of interest" description="Disordered" evidence="1">
    <location>
        <begin position="163"/>
        <end position="222"/>
    </location>
</feature>
<proteinExistence type="predicted"/>
<protein>
    <submittedName>
        <fullName evidence="2">Uncharacterized protein</fullName>
    </submittedName>
</protein>
<dbReference type="GeneID" id="28977127"/>
<name>A0A194S6B5_RHOGW</name>
<dbReference type="EMBL" id="KQ474077">
    <property type="protein sequence ID" value="KPV76132.1"/>
    <property type="molecule type" value="Genomic_DNA"/>
</dbReference>
<dbReference type="OMA" id="SADISCN"/>
<feature type="region of interest" description="Disordered" evidence="1">
    <location>
        <begin position="459"/>
        <end position="483"/>
    </location>
</feature>
<dbReference type="Proteomes" id="UP000053890">
    <property type="component" value="Unassembled WGS sequence"/>
</dbReference>
<feature type="compositionally biased region" description="Pro residues" evidence="1">
    <location>
        <begin position="472"/>
        <end position="483"/>
    </location>
</feature>
<feature type="compositionally biased region" description="Polar residues" evidence="1">
    <location>
        <begin position="589"/>
        <end position="604"/>
    </location>
</feature>
<gene>
    <name evidence="2" type="ORF">RHOBADRAFT_53115</name>
</gene>
<accession>A0A194S6B5</accession>
<feature type="compositionally biased region" description="Low complexity" evidence="1">
    <location>
        <begin position="205"/>
        <end position="221"/>
    </location>
</feature>
<feature type="region of interest" description="Disordered" evidence="1">
    <location>
        <begin position="573"/>
        <end position="604"/>
    </location>
</feature>
<feature type="region of interest" description="Disordered" evidence="1">
    <location>
        <begin position="1"/>
        <end position="22"/>
    </location>
</feature>
<sequence length="736" mass="78643">MKKPQRWTSVARARCPTRSTSRPAATTSELMCRLVNSRDKVFEMQRACSDSERSKASRAAMDAHLAKLPSTSTCPAAFRNYSAFCTTNSIPVLPIPPPVLALWLYDKCASRDDWPRTYQRQVEQCAAAVNDIWAGNAAYETIRELDPTSRAVCEFMSERKELWNQRNSGKPTRRASSSSASSSSSSSETESAKGTRSRHERPRGTRAGPSGARSSAATSRSQWWIIPTERKVEAQAVESESADGVEAEVFIPTRKRLRRRKGPLAFDGDSAPILSSPEQTEAKRARLDLTTSSIDASPARPALRRHRAVISSPEVSAVESSDGESVARPRSRWAPSPSPAPKVPSRSTSPELRCSASSAPLSLFVDRRRNHQLVRPKVEPEELADGALAARHDSALDRPSSAARVSTSAFVQPVGSLPTLGPLELPTSPSFLPAESSQRTSRAAHAALSVVVEAGPPKLEASSPVRAAGPPRHSPPPPLPTLPSPADDVASFLVALHPSLVSLTPHLIAAGFDSVDALSSLVLLEPPILALTLDLIRVEAGRRAKEQRASGAHVDPVSIIQLKLLARRLGDEGKAMSASPVNERKLSCESANETSDAAVTTSAAHANRTRAFEARFASSSSSFATSAVRPAHPGSSQEGTSSFAPVASTSGASPSPPPRAPVTAAALVGSYLLELDPSGSLQYLVQHFVARGLATWRTLSELKDPAATRRLCADIIPAASHEVVDALLRFVKLVGR</sequence>
<feature type="compositionally biased region" description="Polar residues" evidence="1">
    <location>
        <begin position="634"/>
        <end position="643"/>
    </location>
</feature>
<evidence type="ECO:0000313" key="2">
    <source>
        <dbReference type="EMBL" id="KPV76132.1"/>
    </source>
</evidence>
<organism evidence="2 3">
    <name type="scientific">Rhodotorula graminis (strain WP1)</name>
    <dbReference type="NCBI Taxonomy" id="578459"/>
    <lineage>
        <taxon>Eukaryota</taxon>
        <taxon>Fungi</taxon>
        <taxon>Dikarya</taxon>
        <taxon>Basidiomycota</taxon>
        <taxon>Pucciniomycotina</taxon>
        <taxon>Microbotryomycetes</taxon>
        <taxon>Sporidiobolales</taxon>
        <taxon>Sporidiobolaceae</taxon>
        <taxon>Rhodotorula</taxon>
    </lineage>
</organism>
<feature type="region of interest" description="Disordered" evidence="1">
    <location>
        <begin position="262"/>
        <end position="354"/>
    </location>
</feature>
<reference evidence="2 3" key="1">
    <citation type="journal article" date="2015" name="Front. Microbiol.">
        <title>Genome sequence of the plant growth promoting endophytic yeast Rhodotorula graminis WP1.</title>
        <authorList>
            <person name="Firrincieli A."/>
            <person name="Otillar R."/>
            <person name="Salamov A."/>
            <person name="Schmutz J."/>
            <person name="Khan Z."/>
            <person name="Redman R.S."/>
            <person name="Fleck N.D."/>
            <person name="Lindquist E."/>
            <person name="Grigoriev I.V."/>
            <person name="Doty S.L."/>
        </authorList>
    </citation>
    <scope>NUCLEOTIDE SEQUENCE [LARGE SCALE GENOMIC DNA]</scope>
    <source>
        <strain evidence="2 3">WP1</strain>
    </source>
</reference>
<dbReference type="AlphaFoldDB" id="A0A194S6B5"/>
<evidence type="ECO:0000313" key="3">
    <source>
        <dbReference type="Proteomes" id="UP000053890"/>
    </source>
</evidence>
<dbReference type="RefSeq" id="XP_018272181.1">
    <property type="nucleotide sequence ID" value="XM_018416679.1"/>
</dbReference>
<keyword evidence="3" id="KW-1185">Reference proteome</keyword>
<feature type="compositionally biased region" description="Low complexity" evidence="1">
    <location>
        <begin position="174"/>
        <end position="189"/>
    </location>
</feature>
<feature type="compositionally biased region" description="Low complexity" evidence="1">
    <location>
        <begin position="644"/>
        <end position="653"/>
    </location>
</feature>
<feature type="region of interest" description="Disordered" evidence="1">
    <location>
        <begin position="626"/>
        <end position="660"/>
    </location>
</feature>
<evidence type="ECO:0000256" key="1">
    <source>
        <dbReference type="SAM" id="MobiDB-lite"/>
    </source>
</evidence>